<proteinExistence type="predicted"/>
<dbReference type="PANTHER" id="PTHR34466">
    <property type="entry name" value="OS11G0129800 PROTEIN"/>
    <property type="match status" value="1"/>
</dbReference>
<feature type="compositionally biased region" description="Basic and acidic residues" evidence="1">
    <location>
        <begin position="164"/>
        <end position="178"/>
    </location>
</feature>
<evidence type="ECO:0000313" key="2">
    <source>
        <dbReference type="EMBL" id="KAG8388071.1"/>
    </source>
</evidence>
<dbReference type="PANTHER" id="PTHR34466:SF1">
    <property type="entry name" value="OS06G0609800 PROTEIN"/>
    <property type="match status" value="1"/>
</dbReference>
<feature type="compositionally biased region" description="Basic and acidic residues" evidence="1">
    <location>
        <begin position="96"/>
        <end position="110"/>
    </location>
</feature>
<dbReference type="EMBL" id="WHWC01000002">
    <property type="protein sequence ID" value="KAG8388071.1"/>
    <property type="molecule type" value="Genomic_DNA"/>
</dbReference>
<sequence length="598" mass="66629">MATSSFKSTTKRAPFGSSSSEDSSRRSRSLSRFSRPIADSEPDYNKNAPRGKFVNTKRGSATPFPEISLDDLALEFFSSSSNSKNENESDGGGRGLVERQGRSVARRWETDTASSRRKGRSVSRTRGGDAVSSSSASRGKNVFSSDAGSRRRRSLSVSRYQISDSERNDGRSENDPRMSDTGPGPLRVYGNITVIYISLQSEVDHSRNSSNRANLKTPVSGNKKMTLAVKAPASSTRRLGRSRSHKDFSALHDGYSSHSSILTDDESKDTHIEKHGFEKIIRPVYAKKSEHTTEVVSNGGFYETMWKELRYAVEETRTELNQAMGRNLTSLTTGDCMQSEKSQCLQDFSRLEKRKQDLLTEMLLEEQRGQDVSKMIKEPPNSRTSAAVDKPSRARKKSGDRSRMSERLIEEAERYFEDFICNVEDTDISSFDGERSDGSSTLGGTVNGRYGAIREAEICKTPTGSTTHAVEMDGVILPWLQWETSHDGSLSGTNKAQTPLTPKALQWDSEKEMILLHDPSNNSISSYGSWSPGVFSSPLTVKRDDMCKTRQVDNGCISCYDMDEYLKLGNNEELLFEMYRERNRISSGGVLLCTSFLF</sequence>
<feature type="region of interest" description="Disordered" evidence="1">
    <location>
        <begin position="1"/>
        <end position="65"/>
    </location>
</feature>
<accession>A0AAV6XYM7</accession>
<dbReference type="Proteomes" id="UP000826271">
    <property type="component" value="Unassembled WGS sequence"/>
</dbReference>
<evidence type="ECO:0000313" key="3">
    <source>
        <dbReference type="Proteomes" id="UP000826271"/>
    </source>
</evidence>
<feature type="region of interest" description="Disordered" evidence="1">
    <location>
        <begin position="369"/>
        <end position="405"/>
    </location>
</feature>
<gene>
    <name evidence="2" type="ORF">BUALT_Bualt02G0087000</name>
</gene>
<feature type="region of interest" description="Disordered" evidence="1">
    <location>
        <begin position="80"/>
        <end position="186"/>
    </location>
</feature>
<evidence type="ECO:0000256" key="1">
    <source>
        <dbReference type="SAM" id="MobiDB-lite"/>
    </source>
</evidence>
<reference evidence="2" key="1">
    <citation type="submission" date="2019-10" db="EMBL/GenBank/DDBJ databases">
        <authorList>
            <person name="Zhang R."/>
            <person name="Pan Y."/>
            <person name="Wang J."/>
            <person name="Ma R."/>
            <person name="Yu S."/>
        </authorList>
    </citation>
    <scope>NUCLEOTIDE SEQUENCE</scope>
    <source>
        <strain evidence="2">LA-IB0</strain>
        <tissue evidence="2">Leaf</tissue>
    </source>
</reference>
<keyword evidence="3" id="KW-1185">Reference proteome</keyword>
<name>A0AAV6XYM7_9LAMI</name>
<feature type="compositionally biased region" description="Polar residues" evidence="1">
    <location>
        <begin position="131"/>
        <end position="147"/>
    </location>
</feature>
<dbReference type="AlphaFoldDB" id="A0AAV6XYM7"/>
<protein>
    <submittedName>
        <fullName evidence="2">Uncharacterized protein</fullName>
    </submittedName>
</protein>
<organism evidence="2 3">
    <name type="scientific">Buddleja alternifolia</name>
    <dbReference type="NCBI Taxonomy" id="168488"/>
    <lineage>
        <taxon>Eukaryota</taxon>
        <taxon>Viridiplantae</taxon>
        <taxon>Streptophyta</taxon>
        <taxon>Embryophyta</taxon>
        <taxon>Tracheophyta</taxon>
        <taxon>Spermatophyta</taxon>
        <taxon>Magnoliopsida</taxon>
        <taxon>eudicotyledons</taxon>
        <taxon>Gunneridae</taxon>
        <taxon>Pentapetalae</taxon>
        <taxon>asterids</taxon>
        <taxon>lamiids</taxon>
        <taxon>Lamiales</taxon>
        <taxon>Scrophulariaceae</taxon>
        <taxon>Buddlejeae</taxon>
        <taxon>Buddleja</taxon>
    </lineage>
</organism>
<comment type="caution">
    <text evidence="2">The sequence shown here is derived from an EMBL/GenBank/DDBJ whole genome shotgun (WGS) entry which is preliminary data.</text>
</comment>